<evidence type="ECO:0000256" key="1">
    <source>
        <dbReference type="ARBA" id="ARBA00023002"/>
    </source>
</evidence>
<dbReference type="PRINTS" id="PR00081">
    <property type="entry name" value="GDHRDH"/>
</dbReference>
<organism evidence="2 3">
    <name type="scientific">Aspergillus keveii</name>
    <dbReference type="NCBI Taxonomy" id="714993"/>
    <lineage>
        <taxon>Eukaryota</taxon>
        <taxon>Fungi</taxon>
        <taxon>Dikarya</taxon>
        <taxon>Ascomycota</taxon>
        <taxon>Pezizomycotina</taxon>
        <taxon>Eurotiomycetes</taxon>
        <taxon>Eurotiomycetidae</taxon>
        <taxon>Eurotiales</taxon>
        <taxon>Aspergillaceae</taxon>
        <taxon>Aspergillus</taxon>
        <taxon>Aspergillus subgen. Nidulantes</taxon>
    </lineage>
</organism>
<dbReference type="InterPro" id="IPR036291">
    <property type="entry name" value="NAD(P)-bd_dom_sf"/>
</dbReference>
<gene>
    <name evidence="2" type="ORF">BJX66DRAFT_231198</name>
</gene>
<dbReference type="SUPFAM" id="SSF51735">
    <property type="entry name" value="NAD(P)-binding Rossmann-fold domains"/>
    <property type="match status" value="1"/>
</dbReference>
<dbReference type="Proteomes" id="UP001610563">
    <property type="component" value="Unassembled WGS sequence"/>
</dbReference>
<name>A0ABR4G2J0_9EURO</name>
<dbReference type="Pfam" id="PF00106">
    <property type="entry name" value="adh_short"/>
    <property type="match status" value="1"/>
</dbReference>
<keyword evidence="3" id="KW-1185">Reference proteome</keyword>
<keyword evidence="1" id="KW-0560">Oxidoreductase</keyword>
<evidence type="ECO:0000313" key="2">
    <source>
        <dbReference type="EMBL" id="KAL2793238.1"/>
    </source>
</evidence>
<dbReference type="EMBL" id="JBFTWV010000060">
    <property type="protein sequence ID" value="KAL2793238.1"/>
    <property type="molecule type" value="Genomic_DNA"/>
</dbReference>
<evidence type="ECO:0000313" key="3">
    <source>
        <dbReference type="Proteomes" id="UP001610563"/>
    </source>
</evidence>
<dbReference type="Gene3D" id="3.40.50.720">
    <property type="entry name" value="NAD(P)-binding Rossmann-like Domain"/>
    <property type="match status" value="1"/>
</dbReference>
<proteinExistence type="predicted"/>
<dbReference type="PANTHER" id="PTHR43157">
    <property type="entry name" value="PHOSPHATIDYLINOSITOL-GLYCAN BIOSYNTHESIS CLASS F PROTEIN-RELATED"/>
    <property type="match status" value="1"/>
</dbReference>
<dbReference type="PANTHER" id="PTHR43157:SF35">
    <property type="entry name" value="DEHYDROGENASE_REDUCTASE FAMILY PROTEIN, PUTATIVE-RELATED"/>
    <property type="match status" value="1"/>
</dbReference>
<protein>
    <submittedName>
        <fullName evidence="2">Short-chain dehydrogenase/reductase family protein</fullName>
    </submittedName>
</protein>
<accession>A0ABR4G2J0</accession>
<comment type="caution">
    <text evidence="2">The sequence shown here is derived from an EMBL/GenBank/DDBJ whole genome shotgun (WGS) entry which is preliminary data.</text>
</comment>
<dbReference type="InterPro" id="IPR002347">
    <property type="entry name" value="SDR_fam"/>
</dbReference>
<sequence>MSQNLQKLAKKEAGVLAFFRRQFRMHPPPLPPGTDLIGRTVIITGGSGGLGVEASRQFLRLRPAHLIVTVRSESKGDELTAKLRKEFPEATISAWLLDMESYESIQGFVQMCDTLPRIDIVILNAGLQKDVFERVEATGHEKTVQVNYISTTLLTILLLPVLRFKKTSNLEDSKPPILSIVASDTAYWAKFDLKKPLIPQFDNPKTFNHTNYQRSKLLLFWFAVKLSEIISAEDVTINLTNPGLTDGTSLNTEMFSKFNPVLRAIASSVKGFMARTVEVGASTYIYATVVQGKESHGSYVSDWKIQPYPAVVYGETGHKAKKQLWEETMKELEFADVANIVQQLAR</sequence>
<reference evidence="2 3" key="1">
    <citation type="submission" date="2024-07" db="EMBL/GenBank/DDBJ databases">
        <title>Section-level genome sequencing and comparative genomics of Aspergillus sections Usti and Cavernicolus.</title>
        <authorList>
            <consortium name="Lawrence Berkeley National Laboratory"/>
            <person name="Nybo J.L."/>
            <person name="Vesth T.C."/>
            <person name="Theobald S."/>
            <person name="Frisvad J.C."/>
            <person name="Larsen T.O."/>
            <person name="Kjaerboelling I."/>
            <person name="Rothschild-Mancinelli K."/>
            <person name="Lyhne E.K."/>
            <person name="Kogle M.E."/>
            <person name="Barry K."/>
            <person name="Clum A."/>
            <person name="Na H."/>
            <person name="Ledsgaard L."/>
            <person name="Lin J."/>
            <person name="Lipzen A."/>
            <person name="Kuo A."/>
            <person name="Riley R."/>
            <person name="Mondo S."/>
            <person name="Labutti K."/>
            <person name="Haridas S."/>
            <person name="Pangalinan J."/>
            <person name="Salamov A.A."/>
            <person name="Simmons B.A."/>
            <person name="Magnuson J.K."/>
            <person name="Chen J."/>
            <person name="Drula E."/>
            <person name="Henrissat B."/>
            <person name="Wiebenga A."/>
            <person name="Lubbers R.J."/>
            <person name="Gomes A.C."/>
            <person name="Makela M.R."/>
            <person name="Stajich J."/>
            <person name="Grigoriev I.V."/>
            <person name="Mortensen U.H."/>
            <person name="De Vries R.P."/>
            <person name="Baker S.E."/>
            <person name="Andersen M.R."/>
        </authorList>
    </citation>
    <scope>NUCLEOTIDE SEQUENCE [LARGE SCALE GENOMIC DNA]</scope>
    <source>
        <strain evidence="2 3">CBS 209.92</strain>
    </source>
</reference>